<dbReference type="InterPro" id="IPR006153">
    <property type="entry name" value="Cation/H_exchanger_TM"/>
</dbReference>
<evidence type="ECO:0000256" key="3">
    <source>
        <dbReference type="ARBA" id="ARBA00022692"/>
    </source>
</evidence>
<feature type="transmembrane region" description="Helical" evidence="6">
    <location>
        <begin position="323"/>
        <end position="354"/>
    </location>
</feature>
<evidence type="ECO:0000256" key="2">
    <source>
        <dbReference type="ARBA" id="ARBA00007367"/>
    </source>
</evidence>
<feature type="transmembrane region" description="Helical" evidence="6">
    <location>
        <begin position="282"/>
        <end position="303"/>
    </location>
</feature>
<evidence type="ECO:0000256" key="1">
    <source>
        <dbReference type="ARBA" id="ARBA00004141"/>
    </source>
</evidence>
<dbReference type="Proteomes" id="UP000005408">
    <property type="component" value="Unassembled WGS sequence"/>
</dbReference>
<feature type="transmembrane region" description="Helical" evidence="6">
    <location>
        <begin position="122"/>
        <end position="143"/>
    </location>
</feature>
<dbReference type="EnsemblMetazoa" id="G1484.1">
    <property type="protein sequence ID" value="G1484.1:cds"/>
    <property type="gene ID" value="G1484"/>
</dbReference>
<feature type="transmembrane region" description="Helical" evidence="6">
    <location>
        <begin position="472"/>
        <end position="495"/>
    </location>
</feature>
<feature type="domain" description="Cation/H+ exchanger transmembrane" evidence="7">
    <location>
        <begin position="105"/>
        <end position="483"/>
    </location>
</feature>
<protein>
    <recommendedName>
        <fullName evidence="7">Cation/H+ exchanger transmembrane domain-containing protein</fullName>
    </recommendedName>
</protein>
<dbReference type="PANTHER" id="PTHR31102">
    <property type="match status" value="1"/>
</dbReference>
<evidence type="ECO:0000259" key="7">
    <source>
        <dbReference type="Pfam" id="PF00999"/>
    </source>
</evidence>
<name>A0A8W8INF5_MAGGI</name>
<keyword evidence="5 6" id="KW-0472">Membrane</keyword>
<keyword evidence="9" id="KW-1185">Reference proteome</keyword>
<sequence>MSNGQYYVECQGNTSKSPDNERKSIVHKIVNALLPSSKSTQDADRSGSLNTCSGESVPLIFRGRCAQYAQFCVICASVWIVLFSVSGEQSLPGGNLFSLLVLFAGAVAGGHVFSLIHLPPLLGMLIVGGLLSNIPGVKVVGLGIDPKWSASLRKIALTVILLRAGLGLDPVALRKLSLTVFRVALIPCLFEVAANAVAARILLEMPWDWAFMLGFALTAVSPAVVVPSLLTLSDAGYGLDKGIPTLVIAAATIDDVFNITGFGVLLGIVFSQGELALTIAKGPLEMLLGIVYGLVFGVFLWYFPSKDNDNVSFYRTVTLLGFGLVAVFGSSMIDLSGAGPLGCLTVGLVAAFGWRKQRQAGEKDQVAMASGVLWMLFQPFLFGLIGAAVKSEQIHDVRSLGLGTAVIAVGQSVRIGASVLSVLGTEFSTKERLFIAMARFPKATVQAAIGGLALDMALAGDNPEFVRLGTTVLTTAVLSIIITAPIGALAIALSGPRFLNKLDRKCTDLENSESTNHPENAAMLPSDSEQIVVTIETTH</sequence>
<comment type="similarity">
    <text evidence="2">Belongs to the monovalent cation:proton antiporter 1 (CPA1) transporter (TC 2.A.36) family.</text>
</comment>
<dbReference type="InterPro" id="IPR038770">
    <property type="entry name" value="Na+/solute_symporter_sf"/>
</dbReference>
<organism evidence="8 9">
    <name type="scientific">Magallana gigas</name>
    <name type="common">Pacific oyster</name>
    <name type="synonym">Crassostrea gigas</name>
    <dbReference type="NCBI Taxonomy" id="29159"/>
    <lineage>
        <taxon>Eukaryota</taxon>
        <taxon>Metazoa</taxon>
        <taxon>Spiralia</taxon>
        <taxon>Lophotrochozoa</taxon>
        <taxon>Mollusca</taxon>
        <taxon>Bivalvia</taxon>
        <taxon>Autobranchia</taxon>
        <taxon>Pteriomorphia</taxon>
        <taxon>Ostreida</taxon>
        <taxon>Ostreoidea</taxon>
        <taxon>Ostreidae</taxon>
        <taxon>Magallana</taxon>
    </lineage>
</organism>
<evidence type="ECO:0000256" key="6">
    <source>
        <dbReference type="SAM" id="Phobius"/>
    </source>
</evidence>
<keyword evidence="3 6" id="KW-0812">Transmembrane</keyword>
<dbReference type="GO" id="GO:0015297">
    <property type="term" value="F:antiporter activity"/>
    <property type="evidence" value="ECO:0007669"/>
    <property type="project" value="InterPro"/>
</dbReference>
<dbReference type="Pfam" id="PF00999">
    <property type="entry name" value="Na_H_Exchanger"/>
    <property type="match status" value="1"/>
</dbReference>
<dbReference type="OrthoDB" id="423807at2759"/>
<dbReference type="EnsemblMetazoa" id="G1484.2">
    <property type="protein sequence ID" value="G1484.2:cds"/>
    <property type="gene ID" value="G1484"/>
</dbReference>
<dbReference type="GO" id="GO:0016020">
    <property type="term" value="C:membrane"/>
    <property type="evidence" value="ECO:0007669"/>
    <property type="project" value="UniProtKB-SubCell"/>
</dbReference>
<evidence type="ECO:0000256" key="4">
    <source>
        <dbReference type="ARBA" id="ARBA00022989"/>
    </source>
</evidence>
<keyword evidence="4 6" id="KW-1133">Transmembrane helix</keyword>
<feature type="transmembrane region" description="Helical" evidence="6">
    <location>
        <begin position="179"/>
        <end position="203"/>
    </location>
</feature>
<dbReference type="Gene3D" id="1.20.1530.20">
    <property type="match status" value="1"/>
</dbReference>
<accession>A0A8W8INF5</accession>
<feature type="transmembrane region" description="Helical" evidence="6">
    <location>
        <begin position="210"/>
        <end position="230"/>
    </location>
</feature>
<comment type="subcellular location">
    <subcellularLocation>
        <location evidence="1">Membrane</location>
        <topology evidence="1">Multi-pass membrane protein</topology>
    </subcellularLocation>
</comment>
<feature type="transmembrane region" description="Helical" evidence="6">
    <location>
        <begin position="366"/>
        <end position="388"/>
    </location>
</feature>
<feature type="transmembrane region" description="Helical" evidence="6">
    <location>
        <begin position="68"/>
        <end position="85"/>
    </location>
</feature>
<dbReference type="GO" id="GO:1902600">
    <property type="term" value="P:proton transmembrane transport"/>
    <property type="evidence" value="ECO:0007669"/>
    <property type="project" value="InterPro"/>
</dbReference>
<evidence type="ECO:0000313" key="8">
    <source>
        <dbReference type="EnsemblMetazoa" id="G1484.2:cds"/>
    </source>
</evidence>
<evidence type="ECO:0000256" key="5">
    <source>
        <dbReference type="ARBA" id="ARBA00023136"/>
    </source>
</evidence>
<evidence type="ECO:0000313" key="9">
    <source>
        <dbReference type="Proteomes" id="UP000005408"/>
    </source>
</evidence>
<dbReference type="AlphaFoldDB" id="A0A8W8INF5"/>
<dbReference type="InterPro" id="IPR051843">
    <property type="entry name" value="CPA1_transporter"/>
</dbReference>
<feature type="transmembrane region" description="Helical" evidence="6">
    <location>
        <begin position="242"/>
        <end position="270"/>
    </location>
</feature>
<dbReference type="PANTHER" id="PTHR31102:SF1">
    <property type="entry name" value="CATION_H+ EXCHANGER DOMAIN-CONTAINING PROTEIN"/>
    <property type="match status" value="1"/>
</dbReference>
<dbReference type="OMA" id="ERECITE"/>
<feature type="transmembrane region" description="Helical" evidence="6">
    <location>
        <begin position="97"/>
        <end position="116"/>
    </location>
</feature>
<reference evidence="8" key="1">
    <citation type="submission" date="2022-08" db="UniProtKB">
        <authorList>
            <consortium name="EnsemblMetazoa"/>
        </authorList>
    </citation>
    <scope>IDENTIFICATION</scope>
    <source>
        <strain evidence="8">05x7-T-G4-1.051#20</strain>
    </source>
</reference>
<proteinExistence type="inferred from homology"/>